<keyword evidence="3" id="KW-1185">Reference proteome</keyword>
<dbReference type="Gene3D" id="2.60.120.380">
    <property type="match status" value="9"/>
</dbReference>
<evidence type="ECO:0000313" key="2">
    <source>
        <dbReference type="EMBL" id="MCB8884130.1"/>
    </source>
</evidence>
<dbReference type="EMBL" id="JAESVA010000034">
    <property type="protein sequence ID" value="MCB8884130.1"/>
    <property type="molecule type" value="Genomic_DNA"/>
</dbReference>
<proteinExistence type="predicted"/>
<gene>
    <name evidence="2" type="ORF">ACELLULO517_28235</name>
</gene>
<reference evidence="2 3" key="1">
    <citation type="journal article" date="2021" name="Microorganisms">
        <title>Acidisoma silvae sp. nov. and Acidisomacellulosilytica sp. nov., Two Acidophilic Bacteria Isolated from Decaying Wood, Hydrolyzing Cellulose and Producing Poly-3-hydroxybutyrate.</title>
        <authorList>
            <person name="Mieszkin S."/>
            <person name="Pouder E."/>
            <person name="Uroz S."/>
            <person name="Simon-Colin C."/>
            <person name="Alain K."/>
        </authorList>
    </citation>
    <scope>NUCLEOTIDE SEQUENCE [LARGE SCALE GENOMIC DNA]</scope>
    <source>
        <strain evidence="2 3">HW T5.17</strain>
    </source>
</reference>
<comment type="caution">
    <text evidence="2">The sequence shown here is derived from an EMBL/GenBank/DDBJ whole genome shotgun (WGS) entry which is preliminary data.</text>
</comment>
<feature type="domain" description="Peptidase C-terminal archaeal/bacterial" evidence="1">
    <location>
        <begin position="13"/>
        <end position="76"/>
    </location>
</feature>
<dbReference type="Proteomes" id="UP000721844">
    <property type="component" value="Unassembled WGS sequence"/>
</dbReference>
<feature type="domain" description="Peptidase C-terminal archaeal/bacterial" evidence="1">
    <location>
        <begin position="475"/>
        <end position="537"/>
    </location>
</feature>
<dbReference type="AlphaFoldDB" id="A0A964E6U2"/>
<evidence type="ECO:0000259" key="1">
    <source>
        <dbReference type="Pfam" id="PF04151"/>
    </source>
</evidence>
<dbReference type="SUPFAM" id="SSF89260">
    <property type="entry name" value="Collagen-binding domain"/>
    <property type="match status" value="9"/>
</dbReference>
<protein>
    <submittedName>
        <fullName evidence="2">Pre-peptidase C-terminal domain-containing protein</fullName>
    </submittedName>
</protein>
<dbReference type="InterPro" id="IPR007280">
    <property type="entry name" value="Peptidase_C_arc/bac"/>
</dbReference>
<accession>A0A964E6U2</accession>
<dbReference type="RefSeq" id="WP_227310862.1">
    <property type="nucleotide sequence ID" value="NZ_JAESVA010000034.1"/>
</dbReference>
<sequence length="1065" mass="107158">MSDFVGSSEPNGWYQFTLGSLSDVSLALADPLGSGSATITLTDSNGNQINVSSASAADPALFFTNLAAGTYYIHVHATSDTPFTLTSSATALPNAAGSNFAAATALAAPVATVASVSDWVGAAAPADYYKFTLTAAATVNLQLSNASDTLTLYDANGNQLGATSSSTGYPILSDALTIGTYYVAVTGTVDGAYTLSTWTGLPAVATAAAADNAGNTIAAANTTSLAALTALAKTVAGWVSSADTDDYYKFTLASLSTVSLRLSGISATDYAYLYVYDATGTQVAGVVGSNINPGSIVQDLAAGTYYIDVEDASGSGTGYSLLATPTALPNVTGKTQAAATALGTLTTTAVSKSDWVGNAAPDDYYKFTLAGLSSLSLTLTGNTNASGVVTLLNAAGNVLEYNYFAPGGMTLSDNLAAGNYYIHVSDSIDTVYTLSASETALPNAIGTTLAAATALGTLTAAGISKSDWIGSAAPEDFYKFTLSSLSTVALQLTGLSNPNETLYLLDSSGNQIAYTYYPANGSIFSADLAAGTYYIHIIDSYDTTYTLAASETALPNAAGSGLATATSVGALGATAVTKSDWVGNAAPNDYYKFTLSAASTAVTLKLATAIGSGTVYLLDSSGNQIDVSSYGTGGLASVVDTLAAGTYYVEVTDSTDTNYSLTFSTGKPTVGTAATDGAGNTLAAAKVIGALTTTPQTYADWLGAADTRDAYQFTLSSLSAVTLQVSGLAASTSDYVSLYDADGRLVTATYAGATYNGLITDNLGAGTYYAVVDYSSTNSGYSLSASAVALPNAVGTTLATATSLGTLSTTAVSVSDWVGTAAPDDDYSFTLSSLSTVAFSLAGTSNGSATLTLFDSSGNQITSVTPYAALSGAALTATLAAGTYYLNLHDTTDTTYTLTASSSTAAGTASALLAGRSLAAANTLGNLGATPVTQTDWVGQAAPDDWYQFTLASLSNVSLDLSGLLGPVTVTLTDADGNQITATSSDTGTIRTPLSDLAAGTYYIHINATTDTPFTLTAAATALPNSPSQTLAAATALAAPVATVASVSDWVGAAAPADYYKFTLT</sequence>
<dbReference type="Pfam" id="PF04151">
    <property type="entry name" value="PPC"/>
    <property type="match status" value="3"/>
</dbReference>
<name>A0A964E6U2_9PROT</name>
<feature type="non-terminal residue" evidence="2">
    <location>
        <position position="1065"/>
    </location>
</feature>
<organism evidence="2 3">
    <name type="scientific">Acidisoma cellulosilyticum</name>
    <dbReference type="NCBI Taxonomy" id="2802395"/>
    <lineage>
        <taxon>Bacteria</taxon>
        <taxon>Pseudomonadati</taxon>
        <taxon>Pseudomonadota</taxon>
        <taxon>Alphaproteobacteria</taxon>
        <taxon>Acetobacterales</taxon>
        <taxon>Acidocellaceae</taxon>
        <taxon>Acidisoma</taxon>
    </lineage>
</organism>
<evidence type="ECO:0000313" key="3">
    <source>
        <dbReference type="Proteomes" id="UP000721844"/>
    </source>
</evidence>
<feature type="domain" description="Peptidase C-terminal archaeal/bacterial" evidence="1">
    <location>
        <begin position="825"/>
        <end position="888"/>
    </location>
</feature>